<dbReference type="EMBL" id="OW152817">
    <property type="protein sequence ID" value="CAH2068614.1"/>
    <property type="molecule type" value="Genomic_DNA"/>
</dbReference>
<evidence type="ECO:0000313" key="3">
    <source>
        <dbReference type="Proteomes" id="UP000837857"/>
    </source>
</evidence>
<reference evidence="2" key="1">
    <citation type="submission" date="2022-03" db="EMBL/GenBank/DDBJ databases">
        <authorList>
            <person name="Martin H S."/>
        </authorList>
    </citation>
    <scope>NUCLEOTIDE SEQUENCE</scope>
</reference>
<protein>
    <submittedName>
        <fullName evidence="2">Uncharacterized protein</fullName>
    </submittedName>
</protein>
<proteinExistence type="predicted"/>
<evidence type="ECO:0000256" key="1">
    <source>
        <dbReference type="SAM" id="MobiDB-lite"/>
    </source>
</evidence>
<accession>A0ABN8J026</accession>
<organism evidence="2 3">
    <name type="scientific">Iphiclides podalirius</name>
    <name type="common">scarce swallowtail</name>
    <dbReference type="NCBI Taxonomy" id="110791"/>
    <lineage>
        <taxon>Eukaryota</taxon>
        <taxon>Metazoa</taxon>
        <taxon>Ecdysozoa</taxon>
        <taxon>Arthropoda</taxon>
        <taxon>Hexapoda</taxon>
        <taxon>Insecta</taxon>
        <taxon>Pterygota</taxon>
        <taxon>Neoptera</taxon>
        <taxon>Endopterygota</taxon>
        <taxon>Lepidoptera</taxon>
        <taxon>Glossata</taxon>
        <taxon>Ditrysia</taxon>
        <taxon>Papilionoidea</taxon>
        <taxon>Papilionidae</taxon>
        <taxon>Papilioninae</taxon>
        <taxon>Iphiclides</taxon>
    </lineage>
</organism>
<evidence type="ECO:0000313" key="2">
    <source>
        <dbReference type="EMBL" id="CAH2068614.1"/>
    </source>
</evidence>
<feature type="compositionally biased region" description="Polar residues" evidence="1">
    <location>
        <begin position="63"/>
        <end position="73"/>
    </location>
</feature>
<dbReference type="Proteomes" id="UP000837857">
    <property type="component" value="Chromosome 5"/>
</dbReference>
<sequence length="103" mass="11162">MENSDSIGHMWSSRDDDPPPGGGGDLSSDVDMSVPITGQCAPSSRPLKRSADTEITSIPKKNITPSDSIQDSYTRPGFEPDKKISQVFLLSLMFTVLSLHNKP</sequence>
<gene>
    <name evidence="2" type="ORF">IPOD504_LOCUS14452</name>
</gene>
<feature type="non-terminal residue" evidence="2">
    <location>
        <position position="103"/>
    </location>
</feature>
<name>A0ABN8J026_9NEOP</name>
<keyword evidence="3" id="KW-1185">Reference proteome</keyword>
<feature type="region of interest" description="Disordered" evidence="1">
    <location>
        <begin position="1"/>
        <end position="77"/>
    </location>
</feature>